<organism evidence="1 2">
    <name type="scientific">Bacteroides cellulosilyticus DSM 14838</name>
    <dbReference type="NCBI Taxonomy" id="537012"/>
    <lineage>
        <taxon>Bacteria</taxon>
        <taxon>Pseudomonadati</taxon>
        <taxon>Bacteroidota</taxon>
        <taxon>Bacteroidia</taxon>
        <taxon>Bacteroidales</taxon>
        <taxon>Bacteroidaceae</taxon>
        <taxon>Bacteroides</taxon>
    </lineage>
</organism>
<dbReference type="AlphaFoldDB" id="E2N7C8"/>
<dbReference type="RefSeq" id="WP_007209572.1">
    <property type="nucleotide sequence ID" value="NZ_EQ973486.1"/>
</dbReference>
<feature type="non-terminal residue" evidence="1">
    <location>
        <position position="1"/>
    </location>
</feature>
<proteinExistence type="predicted"/>
<reference evidence="1 2" key="2">
    <citation type="submission" date="2009-01" db="EMBL/GenBank/DDBJ databases">
        <title>Draft genome sequence of Bacteroides cellulosilyticus (DSM 14838).</title>
        <authorList>
            <person name="Sudarsanam P."/>
            <person name="Ley R."/>
            <person name="Guruge J."/>
            <person name="Turnbaugh P.J."/>
            <person name="Mahowald M."/>
            <person name="Liep D."/>
            <person name="Gordon J."/>
        </authorList>
    </citation>
    <scope>NUCLEOTIDE SEQUENCE [LARGE SCALE GENOMIC DNA]</scope>
    <source>
        <strain evidence="1 2">DSM 14838</strain>
    </source>
</reference>
<gene>
    <name evidence="1" type="ORF">BACCELL_00175</name>
</gene>
<accession>E2N7C8</accession>
<sequence>FPPSGEAFFYFICVVADNKPHIKVEGRAVVRIGRRDTIVHIQVLKASITTIVRVTTTGRHTKAGNSSKKNNL</sequence>
<protein>
    <submittedName>
        <fullName evidence="1">Uncharacterized protein</fullName>
    </submittedName>
</protein>
<evidence type="ECO:0000313" key="1">
    <source>
        <dbReference type="EMBL" id="EEF92179.1"/>
    </source>
</evidence>
<dbReference type="Proteomes" id="UP000003711">
    <property type="component" value="Unassembled WGS sequence"/>
</dbReference>
<dbReference type="EMBL" id="ACCH01000013">
    <property type="protein sequence ID" value="EEF92179.1"/>
    <property type="molecule type" value="Genomic_DNA"/>
</dbReference>
<name>E2N7C8_9BACE</name>
<reference evidence="1 2" key="1">
    <citation type="submission" date="2008-12" db="EMBL/GenBank/DDBJ databases">
        <authorList>
            <person name="Fulton L."/>
            <person name="Clifton S."/>
            <person name="Fulton B."/>
            <person name="Xu J."/>
            <person name="Minx P."/>
            <person name="Pepin K.H."/>
            <person name="Johnson M."/>
            <person name="Bhonagiri V."/>
            <person name="Nash W.E."/>
            <person name="Mardis E.R."/>
            <person name="Wilson R.K."/>
        </authorList>
    </citation>
    <scope>NUCLEOTIDE SEQUENCE [LARGE SCALE GENOMIC DNA]</scope>
    <source>
        <strain evidence="1 2">DSM 14838</strain>
    </source>
</reference>
<comment type="caution">
    <text evidence="1">The sequence shown here is derived from an EMBL/GenBank/DDBJ whole genome shotgun (WGS) entry which is preliminary data.</text>
</comment>
<evidence type="ECO:0000313" key="2">
    <source>
        <dbReference type="Proteomes" id="UP000003711"/>
    </source>
</evidence>
<dbReference type="HOGENOM" id="CLU_2710381_0_0_10"/>